<accession>A0ABX1JDK6</accession>
<dbReference type="Proteomes" id="UP000715441">
    <property type="component" value="Unassembled WGS sequence"/>
</dbReference>
<reference evidence="1 2" key="1">
    <citation type="submission" date="2020-04" db="EMBL/GenBank/DDBJ databases">
        <title>Novel species.</title>
        <authorList>
            <person name="Teo W.F.A."/>
            <person name="Lipun K."/>
            <person name="Srisuk N."/>
            <person name="Duangmal K."/>
        </authorList>
    </citation>
    <scope>NUCLEOTIDE SEQUENCE [LARGE SCALE GENOMIC DNA]</scope>
    <source>
        <strain evidence="1 2">K13G38</strain>
    </source>
</reference>
<proteinExistence type="predicted"/>
<gene>
    <name evidence="1" type="ORF">HFP15_29185</name>
</gene>
<dbReference type="PANTHER" id="PTHR11941">
    <property type="entry name" value="ENOYL-COA HYDRATASE-RELATED"/>
    <property type="match status" value="1"/>
</dbReference>
<dbReference type="CDD" id="cd06558">
    <property type="entry name" value="crotonase-like"/>
    <property type="match status" value="1"/>
</dbReference>
<evidence type="ECO:0000313" key="2">
    <source>
        <dbReference type="Proteomes" id="UP000715441"/>
    </source>
</evidence>
<name>A0ABX1JDK6_9PSEU</name>
<dbReference type="InterPro" id="IPR029045">
    <property type="entry name" value="ClpP/crotonase-like_dom_sf"/>
</dbReference>
<dbReference type="InterPro" id="IPR001753">
    <property type="entry name" value="Enoyl-CoA_hydra/iso"/>
</dbReference>
<comment type="caution">
    <text evidence="1">The sequence shown here is derived from an EMBL/GenBank/DDBJ whole genome shotgun (WGS) entry which is preliminary data.</text>
</comment>
<dbReference type="SUPFAM" id="SSF52096">
    <property type="entry name" value="ClpP/crotonase"/>
    <property type="match status" value="1"/>
</dbReference>
<protein>
    <submittedName>
        <fullName evidence="1">Enoyl-CoA hydratase/isomerase family protein</fullName>
    </submittedName>
</protein>
<dbReference type="RefSeq" id="WP_168519979.1">
    <property type="nucleotide sequence ID" value="NZ_JAAXLS010000029.1"/>
</dbReference>
<dbReference type="PANTHER" id="PTHR11941:SF54">
    <property type="entry name" value="ENOYL-COA HYDRATASE, MITOCHONDRIAL"/>
    <property type="match status" value="1"/>
</dbReference>
<dbReference type="Gene3D" id="3.90.226.10">
    <property type="entry name" value="2-enoyl-CoA Hydratase, Chain A, domain 1"/>
    <property type="match status" value="1"/>
</dbReference>
<sequence>MTELTIDTGIAVLRLDHGPVNAMGTELCRTVTALCAEAAEGPARALVITGAGPAFSAGSDLRELLRGGASYVDDFFPALAGMFGAVFSVPKPVVAAVNGHAIAGGCLLAAAADFTVMAGGATKIGAPELKVGVPFPRIGLEILRHRLGEVNARKVVVGAHNYSPEDAAALGLVDELADPEKVLPRAIEVAQRLAEFTPPDTFALTKAQLHRDAMDRLNRLDDDAEAASVWQRRVSDGWTQRYLDSLSGRPRN</sequence>
<dbReference type="EMBL" id="JAAXLS010000029">
    <property type="protein sequence ID" value="NKQ56949.1"/>
    <property type="molecule type" value="Genomic_DNA"/>
</dbReference>
<dbReference type="Pfam" id="PF00378">
    <property type="entry name" value="ECH_1"/>
    <property type="match status" value="1"/>
</dbReference>
<evidence type="ECO:0000313" key="1">
    <source>
        <dbReference type="EMBL" id="NKQ56949.1"/>
    </source>
</evidence>
<organism evidence="1 2">
    <name type="scientific">Amycolatopsis acididurans</name>
    <dbReference type="NCBI Taxonomy" id="2724524"/>
    <lineage>
        <taxon>Bacteria</taxon>
        <taxon>Bacillati</taxon>
        <taxon>Actinomycetota</taxon>
        <taxon>Actinomycetes</taxon>
        <taxon>Pseudonocardiales</taxon>
        <taxon>Pseudonocardiaceae</taxon>
        <taxon>Amycolatopsis</taxon>
    </lineage>
</organism>
<keyword evidence="2" id="KW-1185">Reference proteome</keyword>